<feature type="transmembrane region" description="Helical" evidence="1">
    <location>
        <begin position="63"/>
        <end position="82"/>
    </location>
</feature>
<evidence type="ECO:0000256" key="1">
    <source>
        <dbReference type="SAM" id="Phobius"/>
    </source>
</evidence>
<dbReference type="Proteomes" id="UP000711488">
    <property type="component" value="Unassembled WGS sequence"/>
</dbReference>
<keyword evidence="1" id="KW-1133">Transmembrane helix</keyword>
<feature type="transmembrane region" description="Helical" evidence="1">
    <location>
        <begin position="36"/>
        <end position="57"/>
    </location>
</feature>
<reference evidence="2" key="1">
    <citation type="submission" date="2014-08" db="EMBL/GenBank/DDBJ databases">
        <authorList>
            <person name="Murali S."/>
            <person name="Richards S."/>
            <person name="Bandaranaike D."/>
            <person name="Bellair M."/>
            <person name="Blankenburg K."/>
            <person name="Chao H."/>
            <person name="Dinh H."/>
            <person name="Doddapaneni H."/>
            <person name="Dugan-Rocha S."/>
            <person name="Elkadiri S."/>
            <person name="Gnanaolivu R."/>
            <person name="Hughes D."/>
            <person name="Lee S."/>
            <person name="Li M."/>
            <person name="Ming W."/>
            <person name="Munidasa M."/>
            <person name="Muniz J."/>
            <person name="Nguyen L."/>
            <person name="Osuji N."/>
            <person name="Pu L.-L."/>
            <person name="Puazo M."/>
            <person name="Skinner E."/>
            <person name="Qu C."/>
            <person name="Quiroz J."/>
            <person name="Raj R."/>
            <person name="Weissenberger G."/>
            <person name="Xin Y."/>
            <person name="Zou X."/>
            <person name="Han Y."/>
            <person name="Worley K."/>
            <person name="Muzny D."/>
            <person name="Gibbs R."/>
        </authorList>
    </citation>
    <scope>NUCLEOTIDE SEQUENCE</scope>
    <source>
        <strain evidence="2">HAZT.00-mixed</strain>
        <tissue evidence="2">Whole organism</tissue>
    </source>
</reference>
<name>A0A6A0H411_HYAAZ</name>
<protein>
    <submittedName>
        <fullName evidence="2">Uncharacterized protein</fullName>
    </submittedName>
</protein>
<comment type="caution">
    <text evidence="2">The sequence shown here is derived from an EMBL/GenBank/DDBJ whole genome shotgun (WGS) entry which is preliminary data.</text>
</comment>
<dbReference type="AlphaFoldDB" id="A0A6A0H411"/>
<accession>A0A6A0H411</accession>
<dbReference type="EMBL" id="JQDR03007221">
    <property type="protein sequence ID" value="KAA0198933.1"/>
    <property type="molecule type" value="Genomic_DNA"/>
</dbReference>
<gene>
    <name evidence="2" type="ORF">HAZT_HAZT011942</name>
</gene>
<reference evidence="2" key="2">
    <citation type="journal article" date="2018" name="Environ. Sci. Technol.">
        <title>The Toxicogenome of Hyalella azteca: A Model for Sediment Ecotoxicology and Evolutionary Toxicology.</title>
        <authorList>
            <person name="Poynton H.C."/>
            <person name="Hasenbein S."/>
            <person name="Benoit J.B."/>
            <person name="Sepulveda M.S."/>
            <person name="Poelchau M.F."/>
            <person name="Hughes D.S.T."/>
            <person name="Murali S.C."/>
            <person name="Chen S."/>
            <person name="Glastad K.M."/>
            <person name="Goodisman M.A.D."/>
            <person name="Werren J.H."/>
            <person name="Vineis J.H."/>
            <person name="Bowen J.L."/>
            <person name="Friedrich M."/>
            <person name="Jones J."/>
            <person name="Robertson H.M."/>
            <person name="Feyereisen R."/>
            <person name="Mechler-Hickson A."/>
            <person name="Mathers N."/>
            <person name="Lee C.E."/>
            <person name="Colbourne J.K."/>
            <person name="Biales A."/>
            <person name="Johnston J.S."/>
            <person name="Wellborn G.A."/>
            <person name="Rosendale A.J."/>
            <person name="Cridge A.G."/>
            <person name="Munoz-Torres M.C."/>
            <person name="Bain P.A."/>
            <person name="Manny A.R."/>
            <person name="Major K.M."/>
            <person name="Lambert F.N."/>
            <person name="Vulpe C.D."/>
            <person name="Tuck P."/>
            <person name="Blalock B.J."/>
            <person name="Lin Y.Y."/>
            <person name="Smith M.E."/>
            <person name="Ochoa-Acuna H."/>
            <person name="Chen M.M."/>
            <person name="Childers C.P."/>
            <person name="Qu J."/>
            <person name="Dugan S."/>
            <person name="Lee S.L."/>
            <person name="Chao H."/>
            <person name="Dinh H."/>
            <person name="Han Y."/>
            <person name="Doddapaneni H."/>
            <person name="Worley K.C."/>
            <person name="Muzny D.M."/>
            <person name="Gibbs R.A."/>
            <person name="Richards S."/>
        </authorList>
    </citation>
    <scope>NUCLEOTIDE SEQUENCE</scope>
    <source>
        <strain evidence="2">HAZT.00-mixed</strain>
        <tissue evidence="2">Whole organism</tissue>
    </source>
</reference>
<keyword evidence="1" id="KW-0472">Membrane</keyword>
<sequence>MADRLGSALCGEDVGLPQQALRLLANLPAKSSPTCVVIRAFIVIVIRAVVIVIRAVVAVVIKAVVIVIRAFILVISAVVVVVNRAVIIVIRTTVVIVIRADVAATPPPPAWCPALMRGLRLGPADDVSSSLLRRFVAPLLTGRVVYTPRNAVTDAIVSNVSLVTCVLKTCVVVT</sequence>
<proteinExistence type="predicted"/>
<evidence type="ECO:0000313" key="2">
    <source>
        <dbReference type="EMBL" id="KAA0198933.1"/>
    </source>
</evidence>
<organism evidence="2">
    <name type="scientific">Hyalella azteca</name>
    <name type="common">Amphipod</name>
    <dbReference type="NCBI Taxonomy" id="294128"/>
    <lineage>
        <taxon>Eukaryota</taxon>
        <taxon>Metazoa</taxon>
        <taxon>Ecdysozoa</taxon>
        <taxon>Arthropoda</taxon>
        <taxon>Crustacea</taxon>
        <taxon>Multicrustacea</taxon>
        <taxon>Malacostraca</taxon>
        <taxon>Eumalacostraca</taxon>
        <taxon>Peracarida</taxon>
        <taxon>Amphipoda</taxon>
        <taxon>Senticaudata</taxon>
        <taxon>Talitrida</taxon>
        <taxon>Talitroidea</taxon>
        <taxon>Hyalellidae</taxon>
        <taxon>Hyalella</taxon>
    </lineage>
</organism>
<reference evidence="2" key="3">
    <citation type="submission" date="2019-06" db="EMBL/GenBank/DDBJ databases">
        <authorList>
            <person name="Poynton C."/>
            <person name="Hasenbein S."/>
            <person name="Benoit J.B."/>
            <person name="Sepulveda M.S."/>
            <person name="Poelchau M.F."/>
            <person name="Murali S.C."/>
            <person name="Chen S."/>
            <person name="Glastad K.M."/>
            <person name="Werren J.H."/>
            <person name="Vineis J.H."/>
            <person name="Bowen J.L."/>
            <person name="Friedrich M."/>
            <person name="Jones J."/>
            <person name="Robertson H.M."/>
            <person name="Feyereisen R."/>
            <person name="Mechler-Hickson A."/>
            <person name="Mathers N."/>
            <person name="Lee C.E."/>
            <person name="Colbourne J.K."/>
            <person name="Biales A."/>
            <person name="Johnston J.S."/>
            <person name="Wellborn G.A."/>
            <person name="Rosendale A.J."/>
            <person name="Cridge A.G."/>
            <person name="Munoz-Torres M.C."/>
            <person name="Bain P.A."/>
            <person name="Manny A.R."/>
            <person name="Major K.M."/>
            <person name="Lambert F.N."/>
            <person name="Vulpe C.D."/>
            <person name="Tuck P."/>
            <person name="Blalock B.J."/>
            <person name="Lin Y.-Y."/>
            <person name="Smith M.E."/>
            <person name="Ochoa-Acuna H."/>
            <person name="Chen M.-J.M."/>
            <person name="Childers C.P."/>
            <person name="Qu J."/>
            <person name="Dugan S."/>
            <person name="Lee S.L."/>
            <person name="Chao H."/>
            <person name="Dinh H."/>
            <person name="Han Y."/>
            <person name="Doddapaneni H."/>
            <person name="Worley K.C."/>
            <person name="Muzny D.M."/>
            <person name="Gibbs R.A."/>
            <person name="Richards S."/>
        </authorList>
    </citation>
    <scope>NUCLEOTIDE SEQUENCE</scope>
    <source>
        <strain evidence="2">HAZT.00-mixed</strain>
        <tissue evidence="2">Whole organism</tissue>
    </source>
</reference>
<keyword evidence="1" id="KW-0812">Transmembrane</keyword>